<evidence type="ECO:0000259" key="18">
    <source>
        <dbReference type="PROSITE" id="PS51192"/>
    </source>
</evidence>
<dbReference type="GO" id="GO:0046872">
    <property type="term" value="F:metal ion binding"/>
    <property type="evidence" value="ECO:0007669"/>
    <property type="project" value="UniProtKB-KW"/>
</dbReference>
<evidence type="ECO:0000256" key="3">
    <source>
        <dbReference type="ARBA" id="ARBA00022722"/>
    </source>
</evidence>
<evidence type="ECO:0000313" key="22">
    <source>
        <dbReference type="EMBL" id="KFD65924.1"/>
    </source>
</evidence>
<dbReference type="InterPro" id="IPR006935">
    <property type="entry name" value="Helicase/UvrB_N"/>
</dbReference>
<evidence type="ECO:0000313" key="21">
    <source>
        <dbReference type="EMBL" id="KFD55281.1"/>
    </source>
</evidence>
<feature type="domain" description="RNase III" evidence="17">
    <location>
        <begin position="1426"/>
        <end position="1587"/>
    </location>
</feature>
<dbReference type="PROSITE" id="PS50142">
    <property type="entry name" value="RNASE_3_2"/>
    <property type="match status" value="2"/>
</dbReference>
<protein>
    <submittedName>
        <fullName evidence="22">Uncharacterized protein</fullName>
    </submittedName>
</protein>
<dbReference type="FunFam" id="1.10.1520.10:FF:000005">
    <property type="entry name" value="Putative endoribonuclease dicer"/>
    <property type="match status" value="1"/>
</dbReference>
<keyword evidence="5" id="KW-0677">Repeat</keyword>
<dbReference type="Pfam" id="PF20931">
    <property type="entry name" value="Dicer_platform"/>
    <property type="match status" value="1"/>
</dbReference>
<dbReference type="InterPro" id="IPR003100">
    <property type="entry name" value="PAZ_dom"/>
</dbReference>
<evidence type="ECO:0000256" key="10">
    <source>
        <dbReference type="ARBA" id="ARBA00022842"/>
    </source>
</evidence>
<dbReference type="InterPro" id="IPR044441">
    <property type="entry name" value="DICER_DSRM"/>
</dbReference>
<dbReference type="FunFam" id="3.40.50.300:FF:000628">
    <property type="entry name" value="Endoribonuclease Dicer"/>
    <property type="match status" value="1"/>
</dbReference>
<keyword evidence="9" id="KW-0067">ATP-binding</keyword>
<dbReference type="InterPro" id="IPR005034">
    <property type="entry name" value="Dicer_dimerisation"/>
</dbReference>
<comment type="cofactor">
    <cofactor evidence="1">
        <name>Mn(2+)</name>
        <dbReference type="ChEBI" id="CHEBI:29035"/>
    </cofactor>
</comment>
<dbReference type="InterPro" id="IPR014720">
    <property type="entry name" value="dsRBD_dom"/>
</dbReference>
<proteinExistence type="inferred from homology"/>
<dbReference type="InterPro" id="IPR038248">
    <property type="entry name" value="Dicer_dimer_sf"/>
</dbReference>
<dbReference type="CDD" id="cd00593">
    <property type="entry name" value="RIBOc"/>
    <property type="match status" value="2"/>
</dbReference>
<dbReference type="PROSITE" id="PS00517">
    <property type="entry name" value="RNASE_3_1"/>
    <property type="match status" value="1"/>
</dbReference>
<dbReference type="GO" id="GO:0004386">
    <property type="term" value="F:helicase activity"/>
    <property type="evidence" value="ECO:0007669"/>
    <property type="project" value="UniProtKB-KW"/>
</dbReference>
<accession>A0A085N8X8</accession>
<dbReference type="SMART" id="SM00949">
    <property type="entry name" value="PAZ"/>
    <property type="match status" value="1"/>
</dbReference>
<feature type="domain" description="Helicase ATP-binding" evidence="18">
    <location>
        <begin position="40"/>
        <end position="217"/>
    </location>
</feature>
<name>A0A085N8X8_9BILA</name>
<dbReference type="InterPro" id="IPR000999">
    <property type="entry name" value="RNase_III_dom"/>
</dbReference>
<dbReference type="GO" id="GO:0004530">
    <property type="term" value="F:deoxyribonuclease I activity"/>
    <property type="evidence" value="ECO:0007669"/>
    <property type="project" value="TreeGrafter"/>
</dbReference>
<evidence type="ECO:0000259" key="16">
    <source>
        <dbReference type="PROSITE" id="PS50137"/>
    </source>
</evidence>
<feature type="domain" description="RNase III" evidence="17">
    <location>
        <begin position="1221"/>
        <end position="1381"/>
    </location>
</feature>
<evidence type="ECO:0000256" key="2">
    <source>
        <dbReference type="ARBA" id="ARBA00001946"/>
    </source>
</evidence>
<dbReference type="SUPFAM" id="SSF52540">
    <property type="entry name" value="P-loop containing nucleoside triphosphate hydrolases"/>
    <property type="match status" value="1"/>
</dbReference>
<dbReference type="Gene3D" id="3.30.160.20">
    <property type="match status" value="1"/>
</dbReference>
<evidence type="ECO:0000256" key="14">
    <source>
        <dbReference type="ARBA" id="ARBA00035116"/>
    </source>
</evidence>
<dbReference type="GO" id="GO:0031054">
    <property type="term" value="P:pre-miRNA processing"/>
    <property type="evidence" value="ECO:0007669"/>
    <property type="project" value="InterPro"/>
</dbReference>
<dbReference type="PANTHER" id="PTHR14950">
    <property type="entry name" value="DICER-RELATED"/>
    <property type="match status" value="1"/>
</dbReference>
<keyword evidence="7" id="KW-0378">Hydrolase</keyword>
<dbReference type="InterPro" id="IPR036389">
    <property type="entry name" value="RNase_III_sf"/>
</dbReference>
<dbReference type="GO" id="GO:0003677">
    <property type="term" value="F:DNA binding"/>
    <property type="evidence" value="ECO:0007669"/>
    <property type="project" value="InterPro"/>
</dbReference>
<evidence type="ECO:0000256" key="11">
    <source>
        <dbReference type="ARBA" id="ARBA00022884"/>
    </source>
</evidence>
<organism evidence="22">
    <name type="scientific">Trichuris suis</name>
    <name type="common">pig whipworm</name>
    <dbReference type="NCBI Taxonomy" id="68888"/>
    <lineage>
        <taxon>Eukaryota</taxon>
        <taxon>Metazoa</taxon>
        <taxon>Ecdysozoa</taxon>
        <taxon>Nematoda</taxon>
        <taxon>Enoplea</taxon>
        <taxon>Dorylaimia</taxon>
        <taxon>Trichinellida</taxon>
        <taxon>Trichuridae</taxon>
        <taxon>Trichuris</taxon>
    </lineage>
</organism>
<evidence type="ECO:0000256" key="8">
    <source>
        <dbReference type="ARBA" id="ARBA00022806"/>
    </source>
</evidence>
<gene>
    <name evidence="21" type="ORF">M513_03922</name>
    <name evidence="22" type="ORF">M514_03922</name>
</gene>
<keyword evidence="10" id="KW-0460">Magnesium</keyword>
<dbReference type="SMART" id="SM00490">
    <property type="entry name" value="HELICc"/>
    <property type="match status" value="1"/>
</dbReference>
<dbReference type="Gene3D" id="3.40.50.300">
    <property type="entry name" value="P-loop containing nucleotide triphosphate hydrolases"/>
    <property type="match status" value="2"/>
</dbReference>
<dbReference type="Proteomes" id="UP000030758">
    <property type="component" value="Unassembled WGS sequence"/>
</dbReference>
<keyword evidence="6" id="KW-0547">Nucleotide-binding</keyword>
<dbReference type="Gene3D" id="2.170.260.10">
    <property type="entry name" value="paz domain"/>
    <property type="match status" value="1"/>
</dbReference>
<dbReference type="PROSITE" id="PS51192">
    <property type="entry name" value="HELICASE_ATP_BIND_1"/>
    <property type="match status" value="1"/>
</dbReference>
<dbReference type="PROSITE" id="PS51194">
    <property type="entry name" value="HELICASE_CTER"/>
    <property type="match status" value="1"/>
</dbReference>
<dbReference type="SMART" id="SM00535">
    <property type="entry name" value="RIBOc"/>
    <property type="match status" value="2"/>
</dbReference>
<keyword evidence="3" id="KW-0540">Nuclease</keyword>
<feature type="domain" description="Helicase C-terminal" evidence="19">
    <location>
        <begin position="370"/>
        <end position="570"/>
    </location>
</feature>
<evidence type="ECO:0000256" key="5">
    <source>
        <dbReference type="ARBA" id="ARBA00022737"/>
    </source>
</evidence>
<dbReference type="EMBL" id="KL367530">
    <property type="protein sequence ID" value="KFD65924.1"/>
    <property type="molecule type" value="Genomic_DNA"/>
</dbReference>
<evidence type="ECO:0000256" key="12">
    <source>
        <dbReference type="ARBA" id="ARBA00023158"/>
    </source>
</evidence>
<dbReference type="GO" id="GO:0006309">
    <property type="term" value="P:apoptotic DNA fragmentation"/>
    <property type="evidence" value="ECO:0007669"/>
    <property type="project" value="TreeGrafter"/>
</dbReference>
<evidence type="ECO:0000256" key="1">
    <source>
        <dbReference type="ARBA" id="ARBA00001936"/>
    </source>
</evidence>
<dbReference type="Pfam" id="PF00271">
    <property type="entry name" value="Helicase_C"/>
    <property type="match status" value="1"/>
</dbReference>
<feature type="domain" description="Dicer dsRNA-binding fold" evidence="20">
    <location>
        <begin position="605"/>
        <end position="701"/>
    </location>
</feature>
<evidence type="ECO:0000259" key="20">
    <source>
        <dbReference type="PROSITE" id="PS51327"/>
    </source>
</evidence>
<evidence type="ECO:0000256" key="15">
    <source>
        <dbReference type="PROSITE-ProRule" id="PRU00657"/>
    </source>
</evidence>
<keyword evidence="11 15" id="KW-0694">RNA-binding</keyword>
<evidence type="ECO:0000256" key="4">
    <source>
        <dbReference type="ARBA" id="ARBA00022723"/>
    </source>
</evidence>
<dbReference type="SUPFAM" id="SSF69065">
    <property type="entry name" value="RNase III domain-like"/>
    <property type="match status" value="2"/>
</dbReference>
<dbReference type="Proteomes" id="UP000030764">
    <property type="component" value="Unassembled WGS sequence"/>
</dbReference>
<dbReference type="Gene3D" id="3.30.160.380">
    <property type="entry name" value="Dicer dimerisation domain"/>
    <property type="match status" value="1"/>
</dbReference>
<dbReference type="InterPro" id="IPR001650">
    <property type="entry name" value="Helicase_C-like"/>
</dbReference>
<dbReference type="SUPFAM" id="SSF54768">
    <property type="entry name" value="dsRNA-binding domain-like"/>
    <property type="match status" value="1"/>
</dbReference>
<dbReference type="Pfam" id="PF03368">
    <property type="entry name" value="Dicer_dimer"/>
    <property type="match status" value="1"/>
</dbReference>
<dbReference type="Gene3D" id="1.10.1520.10">
    <property type="entry name" value="Ribonuclease III domain"/>
    <property type="match status" value="2"/>
</dbReference>
<dbReference type="InterPro" id="IPR048512">
    <property type="entry name" value="Dicer_platform"/>
</dbReference>
<keyword evidence="23" id="KW-1185">Reference proteome</keyword>
<comment type="similarity">
    <text evidence="14 15">Belongs to the helicase family. Dicer subfamily.</text>
</comment>
<dbReference type="GO" id="GO:0005634">
    <property type="term" value="C:nucleus"/>
    <property type="evidence" value="ECO:0007669"/>
    <property type="project" value="TreeGrafter"/>
</dbReference>
<evidence type="ECO:0000256" key="6">
    <source>
        <dbReference type="ARBA" id="ARBA00022741"/>
    </source>
</evidence>
<keyword evidence="8" id="KW-0347">Helicase</keyword>
<dbReference type="GO" id="GO:0004525">
    <property type="term" value="F:ribonuclease III activity"/>
    <property type="evidence" value="ECO:0007669"/>
    <property type="project" value="InterPro"/>
</dbReference>
<evidence type="ECO:0000256" key="7">
    <source>
        <dbReference type="ARBA" id="ARBA00022801"/>
    </source>
</evidence>
<dbReference type="PANTHER" id="PTHR14950:SF37">
    <property type="entry name" value="ENDORIBONUCLEASE DICER"/>
    <property type="match status" value="1"/>
</dbReference>
<dbReference type="GO" id="GO:0003723">
    <property type="term" value="F:RNA binding"/>
    <property type="evidence" value="ECO:0007669"/>
    <property type="project" value="UniProtKB-UniRule"/>
</dbReference>
<reference evidence="22 23" key="1">
    <citation type="journal article" date="2014" name="Nat. Genet.">
        <title>Genome and transcriptome of the porcine whipworm Trichuris suis.</title>
        <authorList>
            <person name="Jex A.R."/>
            <person name="Nejsum P."/>
            <person name="Schwarz E.M."/>
            <person name="Hu L."/>
            <person name="Young N.D."/>
            <person name="Hall R.S."/>
            <person name="Korhonen P.K."/>
            <person name="Liao S."/>
            <person name="Thamsborg S."/>
            <person name="Xia J."/>
            <person name="Xu P."/>
            <person name="Wang S."/>
            <person name="Scheerlinck J.P."/>
            <person name="Hofmann A."/>
            <person name="Sternberg P.W."/>
            <person name="Wang J."/>
            <person name="Gasser R.B."/>
        </authorList>
    </citation>
    <scope>NUCLEOTIDE SEQUENCE [LARGE SCALE GENOMIC DNA]</scope>
    <source>
        <strain evidence="22">DCEP-RM93F</strain>
        <strain evidence="21">DCEP-RM93M</strain>
    </source>
</reference>
<dbReference type="InterPro" id="IPR027417">
    <property type="entry name" value="P-loop_NTPase"/>
</dbReference>
<keyword evidence="12" id="KW-0943">RNA-mediated gene silencing</keyword>
<dbReference type="PROSITE" id="PS50137">
    <property type="entry name" value="DS_RBD"/>
    <property type="match status" value="1"/>
</dbReference>
<evidence type="ECO:0000256" key="9">
    <source>
        <dbReference type="ARBA" id="ARBA00022840"/>
    </source>
</evidence>
<evidence type="ECO:0000259" key="17">
    <source>
        <dbReference type="PROSITE" id="PS50142"/>
    </source>
</evidence>
<dbReference type="SMART" id="SM00487">
    <property type="entry name" value="DEXDc"/>
    <property type="match status" value="1"/>
</dbReference>
<dbReference type="Pfam" id="PF00636">
    <property type="entry name" value="Ribonuclease_3"/>
    <property type="match status" value="2"/>
</dbReference>
<dbReference type="GO" id="GO:0005737">
    <property type="term" value="C:cytoplasm"/>
    <property type="evidence" value="ECO:0007669"/>
    <property type="project" value="TreeGrafter"/>
</dbReference>
<dbReference type="GO" id="GO:0005524">
    <property type="term" value="F:ATP binding"/>
    <property type="evidence" value="ECO:0007669"/>
    <property type="project" value="UniProtKB-KW"/>
</dbReference>
<dbReference type="Pfam" id="PF20932">
    <property type="entry name" value="Dicer_dsRBD"/>
    <property type="match status" value="1"/>
</dbReference>
<keyword evidence="4" id="KW-0479">Metal-binding</keyword>
<evidence type="ECO:0000256" key="13">
    <source>
        <dbReference type="ARBA" id="ARBA00023211"/>
    </source>
</evidence>
<dbReference type="Pfam" id="PF04851">
    <property type="entry name" value="ResIII"/>
    <property type="match status" value="1"/>
</dbReference>
<comment type="cofactor">
    <cofactor evidence="2">
        <name>Mg(2+)</name>
        <dbReference type="ChEBI" id="CHEBI:18420"/>
    </cofactor>
</comment>
<dbReference type="CDD" id="cd18034">
    <property type="entry name" value="DEXHc_dicer"/>
    <property type="match status" value="1"/>
</dbReference>
<dbReference type="GO" id="GO:0030422">
    <property type="term" value="P:siRNA processing"/>
    <property type="evidence" value="ECO:0007669"/>
    <property type="project" value="InterPro"/>
</dbReference>
<dbReference type="InterPro" id="IPR014001">
    <property type="entry name" value="Helicase_ATP-bd"/>
</dbReference>
<evidence type="ECO:0000313" key="23">
    <source>
        <dbReference type="Proteomes" id="UP000030764"/>
    </source>
</evidence>
<keyword evidence="13" id="KW-0464">Manganese</keyword>
<feature type="domain" description="DRBM" evidence="16">
    <location>
        <begin position="1642"/>
        <end position="1676"/>
    </location>
</feature>
<sequence>MATGAINLLTIGEADSMNNEEESSVKRLKCIVPRLYQEDLLERAINRNIIVPLGTGTGKTYIAVMLIKEMAADTKLPLSEGGKRSVFLVDKVPLVRQQAEQIRLHSSLRVGEFFGAMGVDLWTKTIWQKQLEKYQVLVMTAQILMNMLVHGYVSIDALNVIIFDECHHATKNHPYRQIMSRYKECAGSRPRILGLTASVVNSHVTGIELKQQMSMLESVMCSTIETTIELESYAKVATKPRIKVRVCNDDTSPSWIGVSRRIVAYISALETLCKKADIDGRDSFVQSKSFILELLSKARTSLSKVGLWSASRTFQRQERLLKEKLQANYGNEILLLKAALCCLQAANACLKPLVASINSVDQLESLVVPRVSELLKCLREYNADTSTGSKGAPFCGIIFVTQRYVAYLLKALLEEVVRLDADTYGFLKVGFIVGQSQKRMMVQTDFAAEQCRRQEETLSKFRNKELNLIVATSILEEGIDVPRCNVIIRYDLPNSFSSFVQSKGAVLLKLPYVHSSLIYLTGRARMRNAKYIVIVQNSASDNFCKMLKSYVEMEEELIRHQSEVTEPWAIAHDTSTIDALLPAYYGPQVNALNGVQQSVVTLSTSLYVLNRYCMSLPSDQYTVSSAKFEISSFIDSSGFQQYTATLLLPLNCPLKEKITGAPMSKQKLAKMAAALIACEMLHKHGELSDHMLPAAKYTEANGSAEIHEDEDDEEFMEFTERKHLGGRYRREVFKKKVPACVSARLKAGAPLFLRQIRISVAISLLDSPFDEFVFDADKGETFGLLCGASLPRMPKFEIFASEEQVYVQCVSLPQPVFLTEDKLALLLEVHRYMFSDLLKFNSPSLTYDVDRSEVAFCVVPLVKERGKDCAINWALVDKLLCHMRCQNKRPTDEERRKLVFDKTRYINSIIFPWYHRRVGIDDFVRVVAIRNDMSPLSPCGFGGFASFADYYEKSHNLKIFNLAQPLLCGDYVRPRYDMIRRRVKGDSCEAVMIGSDPAAHAYAGSMFVPELVYVHPLSWPMWFQLTCLPTVLHRLRCLAVADELRTTIQKGAFPSDGVQLAEDQEALPIDSNWYRANGYATGNKRKHVANESCDGAASEPNVGLLVQFEGMNESYFNNVCGSKQTDATTTTATVSSSACKELDEEQLFFHQPVMPTGAAVENIRMEGTFLNNAIPASFVHTGRSNFVLRGQTESAEIEQLTNGNIAEATADVLSNSSASVVASFFKEFTTKRRLQPELREILLALTCSGANDLFDMENAETLGDSFLKYAVADCMFKMHPDKQPGQLSDLRRKEISNVNLCQLGKRIGLCGMIITQEFRPMVNWLPPGFVMSQQPDDNTALDDDSANAEENLQLVERHVVSDKRVADCVEALIGVYVRSCGHDRALKFMEWLGLTVVCEPFFKSDLSEPTVTSAEALKEICDKLQLEKFEQILRYKFKRRAYLVQALTHSSYCKPVVFENYERMEFLGDAILDYLIIRFIYERELYKTPGLLSDIRSALVNNTSFASVAVKHDYHKYMMSSNPALYCAVGNFVKVLTELNSDVNLNTELFILGDVNSPDNDVEEYEVPKVLGDIFESVAAAIYLDSGCSLEAVWQTYYPMMKAQIEKCCANVPKSPVRQLCELDSTATFASCYDRSINKTRVKVTVKGEHEFTGMGRSRWLAKNTAAKRALHYLKQQMAGQNVATVDDSQTLFIQ</sequence>
<dbReference type="PROSITE" id="PS51327">
    <property type="entry name" value="DICER_DSRBF"/>
    <property type="match status" value="1"/>
</dbReference>
<evidence type="ECO:0000259" key="19">
    <source>
        <dbReference type="PROSITE" id="PS51194"/>
    </source>
</evidence>
<dbReference type="EMBL" id="KL363201">
    <property type="protein sequence ID" value="KFD55281.1"/>
    <property type="molecule type" value="Genomic_DNA"/>
</dbReference>